<dbReference type="SMART" id="SM00490">
    <property type="entry name" value="HELICc"/>
    <property type="match status" value="1"/>
</dbReference>
<dbReference type="InterPro" id="IPR006935">
    <property type="entry name" value="Helicase/UvrB_N"/>
</dbReference>
<dbReference type="PROSITE" id="PS51194">
    <property type="entry name" value="HELICASE_CTER"/>
    <property type="match status" value="1"/>
</dbReference>
<dbReference type="GO" id="GO:0005524">
    <property type="term" value="F:ATP binding"/>
    <property type="evidence" value="ECO:0007669"/>
    <property type="project" value="UniProtKB-KW"/>
</dbReference>
<sequence length="409" mass="46103">MFSGQWLTKEEIPSYIDKSLLKQHPGFLKRQCQRCGNTKRHKLAKFPHASCQRKKCLYCRNCIQMGRVTSCAPLYEMPSSHQLPATGTLRWTGTLTRHQQLAADEISRTVTTSGTLLVHAVCGAGKTEMIFPGIEQALVEGKRVCIATPRADVVRELRPRIEAAFPDVPVAALYGGHAKQSTYTPIVLSTTHQLYRYKQAFDVLIIDEVDAFPFHKDASLQWASVQAATTTAAIIYLTATPRKKQKRLPKVFVPVRYHGHPLPVPTFHLFHKIKTKLPPIEKTDRQLLLFAPTITRAEEIAEELHIPYVHSDSPEREELIEKFRRQHIPTLVTTTILERGVTFPSVDVYVIDAGHEVFDEAALVQIAGRAGRSAEDPTGDVRFYMEGKTDAMVEARDAIKRMNKRGYTP</sequence>
<name>A0A1N7J156_9BACI</name>
<evidence type="ECO:0000259" key="4">
    <source>
        <dbReference type="PROSITE" id="PS51192"/>
    </source>
</evidence>
<dbReference type="GO" id="GO:0043138">
    <property type="term" value="F:3'-5' DNA helicase activity"/>
    <property type="evidence" value="ECO:0007669"/>
    <property type="project" value="TreeGrafter"/>
</dbReference>
<proteinExistence type="predicted"/>
<dbReference type="PANTHER" id="PTHR30580">
    <property type="entry name" value="PRIMOSOMAL PROTEIN N"/>
    <property type="match status" value="1"/>
</dbReference>
<feature type="domain" description="Helicase C-terminal" evidence="5">
    <location>
        <begin position="272"/>
        <end position="409"/>
    </location>
</feature>
<evidence type="ECO:0000256" key="3">
    <source>
        <dbReference type="ARBA" id="ARBA00023125"/>
    </source>
</evidence>
<dbReference type="GO" id="GO:0006302">
    <property type="term" value="P:double-strand break repair"/>
    <property type="evidence" value="ECO:0007669"/>
    <property type="project" value="TreeGrafter"/>
</dbReference>
<organism evidence="6 7">
    <name type="scientific">Salimicrobium flavidum</name>
    <dbReference type="NCBI Taxonomy" id="570947"/>
    <lineage>
        <taxon>Bacteria</taxon>
        <taxon>Bacillati</taxon>
        <taxon>Bacillota</taxon>
        <taxon>Bacilli</taxon>
        <taxon>Bacillales</taxon>
        <taxon>Bacillaceae</taxon>
        <taxon>Salimicrobium</taxon>
    </lineage>
</organism>
<dbReference type="SMART" id="SM00487">
    <property type="entry name" value="DEXDc"/>
    <property type="match status" value="1"/>
</dbReference>
<evidence type="ECO:0000313" key="7">
    <source>
        <dbReference type="Proteomes" id="UP000187608"/>
    </source>
</evidence>
<protein>
    <submittedName>
        <fullName evidence="6">Competence protein ComFA</fullName>
    </submittedName>
</protein>
<keyword evidence="1" id="KW-0547">Nucleotide-binding</keyword>
<dbReference type="Pfam" id="PF04851">
    <property type="entry name" value="ResIII"/>
    <property type="match status" value="1"/>
</dbReference>
<evidence type="ECO:0000259" key="5">
    <source>
        <dbReference type="PROSITE" id="PS51194"/>
    </source>
</evidence>
<dbReference type="EMBL" id="FTOC01000003">
    <property type="protein sequence ID" value="SIS42951.1"/>
    <property type="molecule type" value="Genomic_DNA"/>
</dbReference>
<dbReference type="InterPro" id="IPR027417">
    <property type="entry name" value="P-loop_NTPase"/>
</dbReference>
<dbReference type="STRING" id="570947.SAMN05421687_103138"/>
<keyword evidence="7" id="KW-1185">Reference proteome</keyword>
<dbReference type="GO" id="GO:0016787">
    <property type="term" value="F:hydrolase activity"/>
    <property type="evidence" value="ECO:0007669"/>
    <property type="project" value="InterPro"/>
</dbReference>
<feature type="domain" description="Helicase ATP-binding" evidence="4">
    <location>
        <begin position="107"/>
        <end position="259"/>
    </location>
</feature>
<dbReference type="InterPro" id="IPR014001">
    <property type="entry name" value="Helicase_ATP-bd"/>
</dbReference>
<evidence type="ECO:0000256" key="2">
    <source>
        <dbReference type="ARBA" id="ARBA00022840"/>
    </source>
</evidence>
<dbReference type="Pfam" id="PF00271">
    <property type="entry name" value="Helicase_C"/>
    <property type="match status" value="1"/>
</dbReference>
<dbReference type="PROSITE" id="PS51192">
    <property type="entry name" value="HELICASE_ATP_BIND_1"/>
    <property type="match status" value="1"/>
</dbReference>
<keyword evidence="2" id="KW-0067">ATP-binding</keyword>
<keyword evidence="3" id="KW-0238">DNA-binding</keyword>
<evidence type="ECO:0000256" key="1">
    <source>
        <dbReference type="ARBA" id="ARBA00022741"/>
    </source>
</evidence>
<dbReference type="AlphaFoldDB" id="A0A1N7J156"/>
<dbReference type="SUPFAM" id="SSF52540">
    <property type="entry name" value="P-loop containing nucleoside triphosphate hydrolases"/>
    <property type="match status" value="1"/>
</dbReference>
<gene>
    <name evidence="6" type="ORF">SAMN05421687_103138</name>
</gene>
<dbReference type="Proteomes" id="UP000187608">
    <property type="component" value="Unassembled WGS sequence"/>
</dbReference>
<accession>A0A1N7J156</accession>
<dbReference type="PANTHER" id="PTHR30580:SF1">
    <property type="entry name" value="COMF OPERON PROTEIN 1"/>
    <property type="match status" value="1"/>
</dbReference>
<evidence type="ECO:0000313" key="6">
    <source>
        <dbReference type="EMBL" id="SIS42951.1"/>
    </source>
</evidence>
<dbReference type="OrthoDB" id="2077914at2"/>
<dbReference type="InterPro" id="IPR001650">
    <property type="entry name" value="Helicase_C-like"/>
</dbReference>
<dbReference type="GO" id="GO:0006310">
    <property type="term" value="P:DNA recombination"/>
    <property type="evidence" value="ECO:0007669"/>
    <property type="project" value="TreeGrafter"/>
</dbReference>
<dbReference type="GO" id="GO:0003677">
    <property type="term" value="F:DNA binding"/>
    <property type="evidence" value="ECO:0007669"/>
    <property type="project" value="UniProtKB-KW"/>
</dbReference>
<reference evidence="7" key="1">
    <citation type="submission" date="2017-01" db="EMBL/GenBank/DDBJ databases">
        <authorList>
            <person name="Varghese N."/>
            <person name="Submissions S."/>
        </authorList>
    </citation>
    <scope>NUCLEOTIDE SEQUENCE [LARGE SCALE GENOMIC DNA]</scope>
    <source>
        <strain evidence="7">DSM 23127</strain>
    </source>
</reference>
<dbReference type="Gene3D" id="3.40.50.300">
    <property type="entry name" value="P-loop containing nucleotide triphosphate hydrolases"/>
    <property type="match status" value="2"/>
</dbReference>
<dbReference type="GO" id="GO:0006270">
    <property type="term" value="P:DNA replication initiation"/>
    <property type="evidence" value="ECO:0007669"/>
    <property type="project" value="TreeGrafter"/>
</dbReference>